<comment type="caution">
    <text evidence="1">The sequence shown here is derived from an EMBL/GenBank/DDBJ whole genome shotgun (WGS) entry which is preliminary data.</text>
</comment>
<dbReference type="EMBL" id="VDUW01000006">
    <property type="protein sequence ID" value="TXL64049.1"/>
    <property type="molecule type" value="Genomic_DNA"/>
</dbReference>
<protein>
    <recommendedName>
        <fullName evidence="3">Helicase ATP-binding domain-containing protein</fullName>
    </recommendedName>
</protein>
<organism evidence="1 2">
    <name type="scientific">Cerasibacillus terrae</name>
    <dbReference type="NCBI Taxonomy" id="2498845"/>
    <lineage>
        <taxon>Bacteria</taxon>
        <taxon>Bacillati</taxon>
        <taxon>Bacillota</taxon>
        <taxon>Bacilli</taxon>
        <taxon>Bacillales</taxon>
        <taxon>Bacillaceae</taxon>
        <taxon>Cerasibacillus</taxon>
    </lineage>
</organism>
<name>A0A5C8NQM2_9BACI</name>
<dbReference type="AlphaFoldDB" id="A0A5C8NQM2"/>
<dbReference type="Proteomes" id="UP000321574">
    <property type="component" value="Unassembled WGS sequence"/>
</dbReference>
<accession>A0A5C8NQM2</accession>
<sequence length="882" mass="102091">MVSKKGFLEERINVCLDQEGFNQKPSKNEVVRISERIAGQVTRVTIKELMENVTLPNAKSFTPATFAKAKRLNQNWKSQQIFALDIDSGLRIEEAIRLSEKWRVKPTFVYSTFSHTDQYHKFRMVFVLDEEIQDIRVRNVIQTALTTLFPTSDKNANDAARVLFGGKKIEFLHKGVVSIPDILDGVVRKIKSSSNSTREMKRFCKASGLAFHKGYPHYKKVEELELPSKWENLFISKTKNRTNTINYYSTRGENSHFDYYLVFSKDFYQDNESFSFESKTYEEQVMKQVRNFPFENLQKRCKLYREGISGDYWLYHNEMFGLMTNLLNVEGGKSKVVEIINSRKEYLEKREEWSLMMNQIRKMNYAPTRCNTYCPFADECIHAKNMIEQGKLPRGSVQVIEEPQFQDVDEVYRKLENVLGDLLKSTENGVYVIKAPTGIGKTEAIVNFAAENHFSIAFPTHRLKEEVSQRLNSKKIKHIKVPELPLLEEPFSEKIEHLYNIGAYTTVNKYLRQISNENEDVSIFLEELDKLKTSKNELLLTTHQRSIFTNDDSNSTVIFDEDPIPSLFPISQMKVSDLVFAFTKLQDNEVNKDVIITFQNMILNAPFDIVQERSSFLLPSVKDLEQTIVEERTISSNVLGFLNCDYFLKMRIHNTDYIYFIQRKKLSKSKKTIILSATINEKISKLVFGEDVTFIDLGLVRPAGSILQVTSKSFSRYTIKESHKELKSLAENLMERYNPESEIITYKDFSTGGKHEEIYFGNTEGIDNLKGENITVIGTPHLNPIAYLLISVALGYRMGLEESRMEYRPVERNGLRFYFTTYSNDILLKEIQFYLVETQLLQAIGRARVNRFPAKVLILSNLPVVGAEYISLSQKELIDLMK</sequence>
<dbReference type="OrthoDB" id="581132at2"/>
<gene>
    <name evidence="1" type="ORF">FHP05_10195</name>
</gene>
<dbReference type="RefSeq" id="WP_147667915.1">
    <property type="nucleotide sequence ID" value="NZ_VDUW01000006.1"/>
</dbReference>
<dbReference type="SUPFAM" id="SSF52540">
    <property type="entry name" value="P-loop containing nucleoside triphosphate hydrolases"/>
    <property type="match status" value="1"/>
</dbReference>
<reference evidence="1 2" key="1">
    <citation type="submission" date="2019-06" db="EMBL/GenBank/DDBJ databases">
        <title>Cerasibacillus sp. nov., isolated from maize field.</title>
        <authorList>
            <person name="Lin S.-Y."/>
            <person name="Tsai C.-F."/>
            <person name="Young C.-C."/>
        </authorList>
    </citation>
    <scope>NUCLEOTIDE SEQUENCE [LARGE SCALE GENOMIC DNA]</scope>
    <source>
        <strain evidence="1 2">CC-CFT480</strain>
    </source>
</reference>
<evidence type="ECO:0008006" key="3">
    <source>
        <dbReference type="Google" id="ProtNLM"/>
    </source>
</evidence>
<dbReference type="Gene3D" id="3.40.50.300">
    <property type="entry name" value="P-loop containing nucleotide triphosphate hydrolases"/>
    <property type="match status" value="1"/>
</dbReference>
<evidence type="ECO:0000313" key="2">
    <source>
        <dbReference type="Proteomes" id="UP000321574"/>
    </source>
</evidence>
<keyword evidence="2" id="KW-1185">Reference proteome</keyword>
<proteinExistence type="predicted"/>
<dbReference type="InterPro" id="IPR027417">
    <property type="entry name" value="P-loop_NTPase"/>
</dbReference>
<evidence type="ECO:0000313" key="1">
    <source>
        <dbReference type="EMBL" id="TXL64049.1"/>
    </source>
</evidence>